<dbReference type="STRING" id="1445607.JCM10512_4899"/>
<organism evidence="1 2">
    <name type="scientific">Bacteroides reticulotermitis JCM 10512</name>
    <dbReference type="NCBI Taxonomy" id="1445607"/>
    <lineage>
        <taxon>Bacteria</taxon>
        <taxon>Pseudomonadati</taxon>
        <taxon>Bacteroidota</taxon>
        <taxon>Bacteroidia</taxon>
        <taxon>Bacteroidales</taxon>
        <taxon>Bacteroidaceae</taxon>
        <taxon>Bacteroides</taxon>
    </lineage>
</organism>
<dbReference type="SUPFAM" id="SSF56935">
    <property type="entry name" value="Porins"/>
    <property type="match status" value="1"/>
</dbReference>
<proteinExistence type="predicted"/>
<comment type="caution">
    <text evidence="1">The sequence shown here is derived from an EMBL/GenBank/DDBJ whole genome shotgun (WGS) entry which is preliminary data.</text>
</comment>
<keyword evidence="1" id="KW-0675">Receptor</keyword>
<dbReference type="InterPro" id="IPR023996">
    <property type="entry name" value="TonB-dep_OMP_SusC/RagA"/>
</dbReference>
<protein>
    <submittedName>
        <fullName evidence="1">TonB-dependent receptor</fullName>
    </submittedName>
</protein>
<dbReference type="Proteomes" id="UP000019131">
    <property type="component" value="Unassembled WGS sequence"/>
</dbReference>
<dbReference type="AlphaFoldDB" id="W4V0W7"/>
<accession>W4V0W7</accession>
<dbReference type="EMBL" id="BAIV01000044">
    <property type="protein sequence ID" value="GAE86389.1"/>
    <property type="molecule type" value="Genomic_DNA"/>
</dbReference>
<sequence>MTQSSTSSGNRREFLDLLLSWERGFNNHHTGVTVRYTQDSKKQTVDLGSDIKTGIARRNQALAGRATYNWNYRYFVDFNFGYSGSENFAKGHQFGFFPAYSLAWNIAEEPIVKKNLKWINMFKVRYSHGKVGNDKLMEGNDEIRFPYLYTIGTGGSGYNWGFGDYTQSYTGTYYTQVASPGITWEIATKDDLGVDLSLFNDKLTATVDYFSEKRTGIYMRRQYLPEIVGLGSQPRANVGVVTSKGFDGHFALKQKVGTVDVTLRGNITYSKNEVQERDEETKVYPYEYDSGYRVNQLKGLVSLGLFKDYDDIRNSPRQDFGTVQPGDIKYKDVNGDGVVNSQDRVAIGATTRPNLVYGIGASFAWKGFDFNIHFQGAGKSTFPVYGKCVYAFSESDWGNIFKDMITDRWVDSQTAATLGIQANENPNASYPRLSYGGNNNNQQTSTFWMRDGRYVRLKNLDIGYTLPKSIVNKLRFNNIRIYIAGSNLITWSSFKVWDPESANPRGEDYPLTKSITMGLSVNL</sequence>
<dbReference type="NCBIfam" id="TIGR04056">
    <property type="entry name" value="OMP_RagA_SusC"/>
    <property type="match status" value="1"/>
</dbReference>
<evidence type="ECO:0000313" key="1">
    <source>
        <dbReference type="EMBL" id="GAE86389.1"/>
    </source>
</evidence>
<keyword evidence="2" id="KW-1185">Reference proteome</keyword>
<reference evidence="1 2" key="1">
    <citation type="journal article" date="2014" name="Genome Announc.">
        <title>Draft Genome Sequence of Bacteroides reticulotermitis Strain JCM 10512T, Isolated from the Gut of a Termite.</title>
        <authorList>
            <person name="Yuki M."/>
            <person name="Oshima K."/>
            <person name="Suda W."/>
            <person name="Sakamoto M."/>
            <person name="Iida T."/>
            <person name="Hattori M."/>
            <person name="Ohkuma M."/>
        </authorList>
    </citation>
    <scope>NUCLEOTIDE SEQUENCE [LARGE SCALE GENOMIC DNA]</scope>
    <source>
        <strain evidence="1 2">JCM 10512</strain>
    </source>
</reference>
<gene>
    <name evidence="1" type="ORF">JCM10512_4899</name>
</gene>
<evidence type="ECO:0000313" key="2">
    <source>
        <dbReference type="Proteomes" id="UP000019131"/>
    </source>
</evidence>
<name>W4V0W7_9BACE</name>